<reference evidence="1 2" key="1">
    <citation type="journal article" date="2021" name="Commun. Biol.">
        <title>The genome of Shorea leprosula (Dipterocarpaceae) highlights the ecological relevance of drought in aseasonal tropical rainforests.</title>
        <authorList>
            <person name="Ng K.K.S."/>
            <person name="Kobayashi M.J."/>
            <person name="Fawcett J.A."/>
            <person name="Hatakeyama M."/>
            <person name="Paape T."/>
            <person name="Ng C.H."/>
            <person name="Ang C.C."/>
            <person name="Tnah L.H."/>
            <person name="Lee C.T."/>
            <person name="Nishiyama T."/>
            <person name="Sese J."/>
            <person name="O'Brien M.J."/>
            <person name="Copetti D."/>
            <person name="Mohd Noor M.I."/>
            <person name="Ong R.C."/>
            <person name="Putra M."/>
            <person name="Sireger I.Z."/>
            <person name="Indrioko S."/>
            <person name="Kosugi Y."/>
            <person name="Izuno A."/>
            <person name="Isagi Y."/>
            <person name="Lee S.L."/>
            <person name="Shimizu K.K."/>
        </authorList>
    </citation>
    <scope>NUCLEOTIDE SEQUENCE [LARGE SCALE GENOMIC DNA]</scope>
    <source>
        <strain evidence="1">214</strain>
    </source>
</reference>
<comment type="caution">
    <text evidence="1">The sequence shown here is derived from an EMBL/GenBank/DDBJ whole genome shotgun (WGS) entry which is preliminary data.</text>
</comment>
<dbReference type="Proteomes" id="UP001054252">
    <property type="component" value="Unassembled WGS sequence"/>
</dbReference>
<protein>
    <submittedName>
        <fullName evidence="1">Uncharacterized protein</fullName>
    </submittedName>
</protein>
<dbReference type="AlphaFoldDB" id="A0AAV5MMJ8"/>
<gene>
    <name evidence="1" type="ORF">SLEP1_g57416</name>
</gene>
<proteinExistence type="predicted"/>
<dbReference type="EMBL" id="BPVZ01000389">
    <property type="protein sequence ID" value="GKV50717.1"/>
    <property type="molecule type" value="Genomic_DNA"/>
</dbReference>
<keyword evidence="2" id="KW-1185">Reference proteome</keyword>
<accession>A0AAV5MMJ8</accession>
<evidence type="ECO:0000313" key="1">
    <source>
        <dbReference type="EMBL" id="GKV50717.1"/>
    </source>
</evidence>
<name>A0AAV5MMJ8_9ROSI</name>
<sequence length="38" mass="4596">MHSRHMRHDRTLDEDVVTNDWILERSTAVREDDNDDSK</sequence>
<evidence type="ECO:0000313" key="2">
    <source>
        <dbReference type="Proteomes" id="UP001054252"/>
    </source>
</evidence>
<organism evidence="1 2">
    <name type="scientific">Rubroshorea leprosula</name>
    <dbReference type="NCBI Taxonomy" id="152421"/>
    <lineage>
        <taxon>Eukaryota</taxon>
        <taxon>Viridiplantae</taxon>
        <taxon>Streptophyta</taxon>
        <taxon>Embryophyta</taxon>
        <taxon>Tracheophyta</taxon>
        <taxon>Spermatophyta</taxon>
        <taxon>Magnoliopsida</taxon>
        <taxon>eudicotyledons</taxon>
        <taxon>Gunneridae</taxon>
        <taxon>Pentapetalae</taxon>
        <taxon>rosids</taxon>
        <taxon>malvids</taxon>
        <taxon>Malvales</taxon>
        <taxon>Dipterocarpaceae</taxon>
        <taxon>Rubroshorea</taxon>
    </lineage>
</organism>